<dbReference type="Gramene" id="QL11p015161:mrna">
    <property type="protein sequence ID" value="QL11p015161:mrna"/>
    <property type="gene ID" value="QL11p015161"/>
</dbReference>
<dbReference type="EnsemblPlants" id="QL11p015161:mrna">
    <property type="protein sequence ID" value="QL11p015161:mrna"/>
    <property type="gene ID" value="QL11p015161"/>
</dbReference>
<sequence>MARRKSALHMRSKSLTVEGASTEHVDEETNQEMHKASMQDIYFTKNGKAWRDHKCRLKMAHYIPHLRNKAQVKSNQPKGCIPEDWDVLVDYWYIEDAEVDRL</sequence>
<reference evidence="2 3" key="1">
    <citation type="journal article" date="2016" name="G3 (Bethesda)">
        <title>First Draft Assembly and Annotation of the Genome of a California Endemic Oak Quercus lobata Nee (Fagaceae).</title>
        <authorList>
            <person name="Sork V.L."/>
            <person name="Fitz-Gibbon S.T."/>
            <person name="Puiu D."/>
            <person name="Crepeau M."/>
            <person name="Gugger P.F."/>
            <person name="Sherman R."/>
            <person name="Stevens K."/>
            <person name="Langley C.H."/>
            <person name="Pellegrini M."/>
            <person name="Salzberg S.L."/>
        </authorList>
    </citation>
    <scope>NUCLEOTIDE SEQUENCE [LARGE SCALE GENOMIC DNA]</scope>
    <source>
        <strain evidence="2 3">cv. SW786</strain>
    </source>
</reference>
<accession>A0A7N2MVL4</accession>
<evidence type="ECO:0000313" key="2">
    <source>
        <dbReference type="EnsemblPlants" id="QL11p015161:mrna"/>
    </source>
</evidence>
<feature type="region of interest" description="Disordered" evidence="1">
    <location>
        <begin position="1"/>
        <end position="26"/>
    </location>
</feature>
<evidence type="ECO:0000256" key="1">
    <source>
        <dbReference type="SAM" id="MobiDB-lite"/>
    </source>
</evidence>
<protein>
    <submittedName>
        <fullName evidence="2">Uncharacterized protein</fullName>
    </submittedName>
</protein>
<feature type="compositionally biased region" description="Basic residues" evidence="1">
    <location>
        <begin position="1"/>
        <end position="12"/>
    </location>
</feature>
<dbReference type="InParanoid" id="A0A7N2MVL4"/>
<reference evidence="2" key="2">
    <citation type="submission" date="2021-01" db="UniProtKB">
        <authorList>
            <consortium name="EnsemblPlants"/>
        </authorList>
    </citation>
    <scope>IDENTIFICATION</scope>
</reference>
<keyword evidence="3" id="KW-1185">Reference proteome</keyword>
<organism evidence="2 3">
    <name type="scientific">Quercus lobata</name>
    <name type="common">Valley oak</name>
    <dbReference type="NCBI Taxonomy" id="97700"/>
    <lineage>
        <taxon>Eukaryota</taxon>
        <taxon>Viridiplantae</taxon>
        <taxon>Streptophyta</taxon>
        <taxon>Embryophyta</taxon>
        <taxon>Tracheophyta</taxon>
        <taxon>Spermatophyta</taxon>
        <taxon>Magnoliopsida</taxon>
        <taxon>eudicotyledons</taxon>
        <taxon>Gunneridae</taxon>
        <taxon>Pentapetalae</taxon>
        <taxon>rosids</taxon>
        <taxon>fabids</taxon>
        <taxon>Fagales</taxon>
        <taxon>Fagaceae</taxon>
        <taxon>Quercus</taxon>
    </lineage>
</organism>
<evidence type="ECO:0000313" key="3">
    <source>
        <dbReference type="Proteomes" id="UP000594261"/>
    </source>
</evidence>
<proteinExistence type="predicted"/>
<name>A0A7N2MVL4_QUELO</name>
<dbReference type="AlphaFoldDB" id="A0A7N2MVL4"/>
<dbReference type="EMBL" id="LRBV02000011">
    <property type="status" value="NOT_ANNOTATED_CDS"/>
    <property type="molecule type" value="Genomic_DNA"/>
</dbReference>
<dbReference type="Proteomes" id="UP000594261">
    <property type="component" value="Chromosome 11"/>
</dbReference>